<feature type="region of interest" description="Disordered" evidence="1">
    <location>
        <begin position="29"/>
        <end position="56"/>
    </location>
</feature>
<sequence length="1041" mass="115163">MKSANHDSKEFVARQNALLALQTAFGEVQRQTGPDQRITGSAGLMDSDPETSEIDDINEPYWTGVWDQRGTLLSWLVSGNEGLEPSDADFISPSALPLNVQSMYSDGSVEVPLRPIESGAYAYWVSDENVKANINLADATLNTEPLVSAQMMDISRMSELEWILAVSGQKEARANLSMIESLDLMASSAAEKESIDDRRFDLAANSFGVLANVAKGGLKRDLTLALYDGSELPSGQIFDPISGAKSLSDPGGPTWQQLKSWVDIPDSGPLEVRSQHDNQTGLAPVVTQFQFYTVPRTQVDLLAGTQEIFLDIYPAITLWNPYDRRIRINNGLIDVARRYWDFRYGGSGGAFRWSYLPFHAWLLKIVQNGIESRYDDDSSPQFPNQTVLNTNDHNGLHFSIGTVDLDPGESVTFSPPAGSKSPMSMNKTDYYALTPGFHPDGSYYFLTDISGSDALSYDPSDPPVEFVLRATRNATLAVTLRDGDEILQELYHLGGIAVITAPQTDLLPLGSSDMTGSIGIKVIRNFTDWGTLDGSEDRSIQWISHLNPRGSYQGAIPYFFRDTMDTIVNRHTNNPSVFSSSTHKGDQQLGLNNVGSGWSISSSYLDETVLFESSLSRSRLRSIGQLMHASLFHSGVNRSQGSLYNREDAESDAGNRIRYGRFDNTIPAYAIGNSEADPSIPLDAVVVEWRENDYTDSEVYDFLRIQGRHYDYSYLLNEALWDSYFFSALSNNSSRHSANSRLVPLDDSQTNALKSHEVAAEFMVEGAFNVNSVSEEAWRALLGSFFGQASLDGEFASPIVRILDESAVLFDPASDDAQEEPAYRGYRALTQDQIINLAHQIVEEIKWRRLGRNKPFSSLSGFVNRQPYEDAPTGVGSNNSFRLRGVLSAALDRADKISADESSELGVDQTRSTINRALQDNLTQTETSNVIAGFTTQAMEGWRSEGLPGWLTQADLLARLGSVLAVRSDTFKIRVYGESRNPLDNRVDGKAWGEATLQRLPNYLNSDADSASSDVDSLTDPVNERFGRRYVLTGFRWMDSN</sequence>
<reference evidence="2 3" key="1">
    <citation type="submission" date="2020-07" db="EMBL/GenBank/DDBJ databases">
        <authorList>
            <person name="Feng X."/>
        </authorList>
    </citation>
    <scope>NUCLEOTIDE SEQUENCE [LARGE SCALE GENOMIC DNA]</scope>
    <source>
        <strain evidence="2 3">JCM14086</strain>
    </source>
</reference>
<protein>
    <submittedName>
        <fullName evidence="2">Uncharacterized protein</fullName>
    </submittedName>
</protein>
<name>A0A7X1E6I2_9BACT</name>
<dbReference type="RefSeq" id="WP_185693373.1">
    <property type="nucleotide sequence ID" value="NZ_JACHVA010000101.1"/>
</dbReference>
<proteinExistence type="predicted"/>
<organism evidence="2 3">
    <name type="scientific">Puniceicoccus vermicola</name>
    <dbReference type="NCBI Taxonomy" id="388746"/>
    <lineage>
        <taxon>Bacteria</taxon>
        <taxon>Pseudomonadati</taxon>
        <taxon>Verrucomicrobiota</taxon>
        <taxon>Opitutia</taxon>
        <taxon>Puniceicoccales</taxon>
        <taxon>Puniceicoccaceae</taxon>
        <taxon>Puniceicoccus</taxon>
    </lineage>
</organism>
<feature type="compositionally biased region" description="Acidic residues" evidence="1">
    <location>
        <begin position="47"/>
        <end position="56"/>
    </location>
</feature>
<gene>
    <name evidence="2" type="ORF">H5P30_13065</name>
</gene>
<evidence type="ECO:0000313" key="3">
    <source>
        <dbReference type="Proteomes" id="UP000525652"/>
    </source>
</evidence>
<evidence type="ECO:0000313" key="2">
    <source>
        <dbReference type="EMBL" id="MBC2602707.1"/>
    </source>
</evidence>
<evidence type="ECO:0000256" key="1">
    <source>
        <dbReference type="SAM" id="MobiDB-lite"/>
    </source>
</evidence>
<keyword evidence="3" id="KW-1185">Reference proteome</keyword>
<dbReference type="Proteomes" id="UP000525652">
    <property type="component" value="Unassembled WGS sequence"/>
</dbReference>
<accession>A0A7X1E6I2</accession>
<dbReference type="AlphaFoldDB" id="A0A7X1E6I2"/>
<comment type="caution">
    <text evidence="2">The sequence shown here is derived from an EMBL/GenBank/DDBJ whole genome shotgun (WGS) entry which is preliminary data.</text>
</comment>
<dbReference type="EMBL" id="JACHVA010000101">
    <property type="protein sequence ID" value="MBC2602707.1"/>
    <property type="molecule type" value="Genomic_DNA"/>
</dbReference>